<sequence>MIEYLQIPILTPTKLVITQQRYIRNVSCIIETPHLPQYLQQRLLTHHIIIFLQNLENFGHNLMPRLPAYRPLGRGRIFEARKGLGDPHICNVVLREYLPRKRAGFPSHLAHLSLPFRKARFSNKRLRADYLTAGQKPNLPKATRLRSRPIITSSSFLRHSSAFSRRPDLIYIAAIVLKVDHFRAPSAEKLAPFYPRSLGTHGKRAICCRCKYRAISLSRIFLILTTPLSQKGHHHIERKDVFLFLISSIRDSAFSLIVERTYAFRREPYILLSIKAIGIFLKYCSALEMPCTFAMRSSWMAASLEVVLNLCGIRCIRWIFSEKRSNFEGARMRMTAHLKR</sequence>
<keyword evidence="1" id="KW-0645">Protease</keyword>
<dbReference type="AlphaFoldDB" id="A0A5A7QYB4"/>
<evidence type="ECO:0000313" key="1">
    <source>
        <dbReference type="EMBL" id="GER49397.1"/>
    </source>
</evidence>
<organism evidence="1 2">
    <name type="scientific">Striga asiatica</name>
    <name type="common">Asiatic witchweed</name>
    <name type="synonym">Buchnera asiatica</name>
    <dbReference type="NCBI Taxonomy" id="4170"/>
    <lineage>
        <taxon>Eukaryota</taxon>
        <taxon>Viridiplantae</taxon>
        <taxon>Streptophyta</taxon>
        <taxon>Embryophyta</taxon>
        <taxon>Tracheophyta</taxon>
        <taxon>Spermatophyta</taxon>
        <taxon>Magnoliopsida</taxon>
        <taxon>eudicotyledons</taxon>
        <taxon>Gunneridae</taxon>
        <taxon>Pentapetalae</taxon>
        <taxon>asterids</taxon>
        <taxon>lamiids</taxon>
        <taxon>Lamiales</taxon>
        <taxon>Orobanchaceae</taxon>
        <taxon>Buchnereae</taxon>
        <taxon>Striga</taxon>
    </lineage>
</organism>
<name>A0A5A7QYB4_STRAF</name>
<comment type="caution">
    <text evidence="1">The sequence shown here is derived from an EMBL/GenBank/DDBJ whole genome shotgun (WGS) entry which is preliminary data.</text>
</comment>
<proteinExistence type="predicted"/>
<keyword evidence="2" id="KW-1185">Reference proteome</keyword>
<gene>
    <name evidence="1" type="ORF">STAS_26623</name>
</gene>
<accession>A0A5A7QYB4</accession>
<keyword evidence="1" id="KW-0378">Hydrolase</keyword>
<dbReference type="GO" id="GO:0006508">
    <property type="term" value="P:proteolysis"/>
    <property type="evidence" value="ECO:0007669"/>
    <property type="project" value="UniProtKB-KW"/>
</dbReference>
<dbReference type="GO" id="GO:0008233">
    <property type="term" value="F:peptidase activity"/>
    <property type="evidence" value="ECO:0007669"/>
    <property type="project" value="UniProtKB-KW"/>
</dbReference>
<dbReference type="EMBL" id="BKCP01008515">
    <property type="protein sequence ID" value="GER49397.1"/>
    <property type="molecule type" value="Genomic_DNA"/>
</dbReference>
<reference evidence="2" key="1">
    <citation type="journal article" date="2019" name="Curr. Biol.">
        <title>Genome Sequence of Striga asiatica Provides Insight into the Evolution of Plant Parasitism.</title>
        <authorList>
            <person name="Yoshida S."/>
            <person name="Kim S."/>
            <person name="Wafula E.K."/>
            <person name="Tanskanen J."/>
            <person name="Kim Y.M."/>
            <person name="Honaas L."/>
            <person name="Yang Z."/>
            <person name="Spallek T."/>
            <person name="Conn C.E."/>
            <person name="Ichihashi Y."/>
            <person name="Cheong K."/>
            <person name="Cui S."/>
            <person name="Der J.P."/>
            <person name="Gundlach H."/>
            <person name="Jiao Y."/>
            <person name="Hori C."/>
            <person name="Ishida J.K."/>
            <person name="Kasahara H."/>
            <person name="Kiba T."/>
            <person name="Kim M.S."/>
            <person name="Koo N."/>
            <person name="Laohavisit A."/>
            <person name="Lee Y.H."/>
            <person name="Lumba S."/>
            <person name="McCourt P."/>
            <person name="Mortimer J.C."/>
            <person name="Mutuku J.M."/>
            <person name="Nomura T."/>
            <person name="Sasaki-Sekimoto Y."/>
            <person name="Seto Y."/>
            <person name="Wang Y."/>
            <person name="Wakatake T."/>
            <person name="Sakakibara H."/>
            <person name="Demura T."/>
            <person name="Yamaguchi S."/>
            <person name="Yoneyama K."/>
            <person name="Manabe R.I."/>
            <person name="Nelson D.C."/>
            <person name="Schulman A.H."/>
            <person name="Timko M.P."/>
            <person name="dePamphilis C.W."/>
            <person name="Choi D."/>
            <person name="Shirasu K."/>
        </authorList>
    </citation>
    <scope>NUCLEOTIDE SEQUENCE [LARGE SCALE GENOMIC DNA]</scope>
    <source>
        <strain evidence="2">cv. UVA1</strain>
    </source>
</reference>
<dbReference type="Proteomes" id="UP000325081">
    <property type="component" value="Unassembled WGS sequence"/>
</dbReference>
<protein>
    <submittedName>
        <fullName evidence="1">SEC-C motif-containing protein / OTU-likecysteine protease family protein</fullName>
    </submittedName>
</protein>
<evidence type="ECO:0000313" key="2">
    <source>
        <dbReference type="Proteomes" id="UP000325081"/>
    </source>
</evidence>